<evidence type="ECO:0000256" key="1">
    <source>
        <dbReference type="ARBA" id="ARBA00001964"/>
    </source>
</evidence>
<dbReference type="OrthoDB" id="10256198at2759"/>
<evidence type="ECO:0000256" key="5">
    <source>
        <dbReference type="RuleBase" id="RU361139"/>
    </source>
</evidence>
<dbReference type="EMBL" id="JAPQKL010000001">
    <property type="protein sequence ID" value="KAJ5145566.1"/>
    <property type="molecule type" value="Genomic_DNA"/>
</dbReference>
<keyword evidence="2 5" id="KW-0560">Oxidoreductase</keyword>
<dbReference type="NCBIfam" id="TIGR03182">
    <property type="entry name" value="PDH_E1_alph_y"/>
    <property type="match status" value="1"/>
</dbReference>
<accession>A0A9W9HEF4</accession>
<comment type="catalytic activity">
    <reaction evidence="5">
        <text>N(6)-[(R)-lipoyl]-L-lysyl-[protein] + pyruvate + H(+) = N(6)-[(R)-S(8)-acetyldihydrolipoyl]-L-lysyl-[protein] + CO2</text>
        <dbReference type="Rhea" id="RHEA:19189"/>
        <dbReference type="Rhea" id="RHEA-COMP:10474"/>
        <dbReference type="Rhea" id="RHEA-COMP:10478"/>
        <dbReference type="ChEBI" id="CHEBI:15361"/>
        <dbReference type="ChEBI" id="CHEBI:15378"/>
        <dbReference type="ChEBI" id="CHEBI:16526"/>
        <dbReference type="ChEBI" id="CHEBI:83099"/>
        <dbReference type="ChEBI" id="CHEBI:83111"/>
        <dbReference type="EC" id="1.2.4.1"/>
    </reaction>
</comment>
<keyword evidence="8" id="KW-1185">Reference proteome</keyword>
<evidence type="ECO:0000256" key="4">
    <source>
        <dbReference type="ARBA" id="ARBA00023317"/>
    </source>
</evidence>
<dbReference type="GO" id="GO:0006086">
    <property type="term" value="P:pyruvate decarboxylation to acetyl-CoA"/>
    <property type="evidence" value="ECO:0007669"/>
    <property type="project" value="InterPro"/>
</dbReference>
<comment type="caution">
    <text evidence="7">The sequence shown here is derived from an EMBL/GenBank/DDBJ whole genome shotgun (WGS) entry which is preliminary data.</text>
</comment>
<dbReference type="FunFam" id="3.40.50.970:FF:000013">
    <property type="entry name" value="Pyruvate dehydrogenase E1 component subunit alpha"/>
    <property type="match status" value="1"/>
</dbReference>
<dbReference type="Gene3D" id="3.40.50.970">
    <property type="match status" value="1"/>
</dbReference>
<dbReference type="InterPro" id="IPR017597">
    <property type="entry name" value="Pyrv_DH_E1_asu_subgrp-y"/>
</dbReference>
<comment type="function">
    <text evidence="5">The pyruvate dehydrogenase complex catalyzes the overall conversion of pyruvate to acetyl-CoA and CO(2).</text>
</comment>
<keyword evidence="3 5" id="KW-0786">Thiamine pyrophosphate</keyword>
<evidence type="ECO:0000256" key="2">
    <source>
        <dbReference type="ARBA" id="ARBA00023002"/>
    </source>
</evidence>
<dbReference type="InterPro" id="IPR029061">
    <property type="entry name" value="THDP-binding"/>
</dbReference>
<protein>
    <recommendedName>
        <fullName evidence="5">Pyruvate dehydrogenase E1 component subunit alpha</fullName>
        <ecNumber evidence="5">1.2.4.1</ecNumber>
    </recommendedName>
</protein>
<dbReference type="SUPFAM" id="SSF52518">
    <property type="entry name" value="Thiamin diphosphate-binding fold (THDP-binding)"/>
    <property type="match status" value="1"/>
</dbReference>
<comment type="cofactor">
    <cofactor evidence="1 5">
        <name>thiamine diphosphate</name>
        <dbReference type="ChEBI" id="CHEBI:58937"/>
    </cofactor>
</comment>
<feature type="domain" description="Dehydrogenase E1 component" evidence="6">
    <location>
        <begin position="77"/>
        <end position="371"/>
    </location>
</feature>
<organism evidence="7 8">
    <name type="scientific">Penicillium bovifimosum</name>
    <dbReference type="NCBI Taxonomy" id="126998"/>
    <lineage>
        <taxon>Eukaryota</taxon>
        <taxon>Fungi</taxon>
        <taxon>Dikarya</taxon>
        <taxon>Ascomycota</taxon>
        <taxon>Pezizomycotina</taxon>
        <taxon>Eurotiomycetes</taxon>
        <taxon>Eurotiomycetidae</taxon>
        <taxon>Eurotiales</taxon>
        <taxon>Aspergillaceae</taxon>
        <taxon>Penicillium</taxon>
    </lineage>
</organism>
<dbReference type="Pfam" id="PF00676">
    <property type="entry name" value="E1_dh"/>
    <property type="match status" value="1"/>
</dbReference>
<dbReference type="RefSeq" id="XP_056526040.1">
    <property type="nucleotide sequence ID" value="XM_056660874.1"/>
</dbReference>
<reference evidence="7" key="2">
    <citation type="journal article" date="2023" name="IMA Fungus">
        <title>Comparative genomic study of the Penicillium genus elucidates a diverse pangenome and 15 lateral gene transfer events.</title>
        <authorList>
            <person name="Petersen C."/>
            <person name="Sorensen T."/>
            <person name="Nielsen M.R."/>
            <person name="Sondergaard T.E."/>
            <person name="Sorensen J.L."/>
            <person name="Fitzpatrick D.A."/>
            <person name="Frisvad J.C."/>
            <person name="Nielsen K.L."/>
        </authorList>
    </citation>
    <scope>NUCLEOTIDE SEQUENCE</scope>
    <source>
        <strain evidence="7">IBT 22155</strain>
    </source>
</reference>
<dbReference type="InterPro" id="IPR001017">
    <property type="entry name" value="DH_E1"/>
</dbReference>
<dbReference type="InterPro" id="IPR050642">
    <property type="entry name" value="PDH_E1_Alpha_Subunit"/>
</dbReference>
<dbReference type="Proteomes" id="UP001149079">
    <property type="component" value="Unassembled WGS sequence"/>
</dbReference>
<keyword evidence="4 5" id="KW-0670">Pyruvate</keyword>
<dbReference type="GO" id="GO:0004739">
    <property type="term" value="F:pyruvate dehydrogenase (acetyl-transferring) activity"/>
    <property type="evidence" value="ECO:0007669"/>
    <property type="project" value="UniProtKB-UniRule"/>
</dbReference>
<name>A0A9W9HEF4_9EURO</name>
<gene>
    <name evidence="7" type="ORF">N7515_000130</name>
</gene>
<reference evidence="7" key="1">
    <citation type="submission" date="2022-11" db="EMBL/GenBank/DDBJ databases">
        <authorList>
            <person name="Petersen C."/>
        </authorList>
    </citation>
    <scope>NUCLEOTIDE SEQUENCE</scope>
    <source>
        <strain evidence="7">IBT 22155</strain>
    </source>
</reference>
<dbReference type="EC" id="1.2.4.1" evidence="5"/>
<dbReference type="CDD" id="cd02000">
    <property type="entry name" value="TPP_E1_PDC_ADC_BCADC"/>
    <property type="match status" value="1"/>
</dbReference>
<proteinExistence type="predicted"/>
<evidence type="ECO:0000256" key="3">
    <source>
        <dbReference type="ARBA" id="ARBA00023052"/>
    </source>
</evidence>
<evidence type="ECO:0000313" key="8">
    <source>
        <dbReference type="Proteomes" id="UP001149079"/>
    </source>
</evidence>
<dbReference type="AlphaFoldDB" id="A0A9W9HEF4"/>
<dbReference type="PANTHER" id="PTHR11516:SF60">
    <property type="entry name" value="PYRUVATE DEHYDROGENASE E1 COMPONENT SUBUNIT ALPHA"/>
    <property type="match status" value="1"/>
</dbReference>
<evidence type="ECO:0000259" key="6">
    <source>
        <dbReference type="Pfam" id="PF00676"/>
    </source>
</evidence>
<evidence type="ECO:0000313" key="7">
    <source>
        <dbReference type="EMBL" id="KAJ5145566.1"/>
    </source>
</evidence>
<sequence>MLFRSVRTAPLRRAFTPLARRTVTTDAASANVESPVPQEDDKLFTVRLSDESFETYELDPPPYTLETSKKELKQMYYDMVAIRRMEMAADRLYKEKKIRGFCHLSTGQEAVAVGIEHAIDRMDKIITAYRCHGFAMMRGGTVKSIIGELLGRREGIAYGKGGSMHMFAPNFYGGNGIVGAQVPVGAGLAFAQQYNEQPNTSIVLYGDGASNQGQVFEAFNMAKLWNLPVLFGCENNKYGMGTSASRSSALTEYYKRGQYIPGLKVNGMDVLATKAAVQYGKEYAISGKGPLVFEYVTYRYGGHSMSDPGTTYRSREEIQRMRSTNDPIAGLKQKMLEWGVTTEEELKSLDKTARANVDAEVAEAEEMPVPDNTSRILFEDIYVRGSEPKWMRGRTVDETFYY</sequence>
<dbReference type="PANTHER" id="PTHR11516">
    <property type="entry name" value="PYRUVATE DEHYDROGENASE E1 COMPONENT, ALPHA SUBUNIT BACTERIAL AND ORGANELLAR"/>
    <property type="match status" value="1"/>
</dbReference>
<dbReference type="GeneID" id="81400044"/>